<protein>
    <submittedName>
        <fullName evidence="4">Short-chain dehydrogenase</fullName>
    </submittedName>
</protein>
<evidence type="ECO:0000313" key="5">
    <source>
        <dbReference type="Proteomes" id="UP000184387"/>
    </source>
</evidence>
<dbReference type="PANTHER" id="PTHR44196:SF1">
    <property type="entry name" value="DEHYDROGENASE_REDUCTASE SDR FAMILY MEMBER 7B"/>
    <property type="match status" value="1"/>
</dbReference>
<evidence type="ECO:0000256" key="2">
    <source>
        <dbReference type="ARBA" id="ARBA00023002"/>
    </source>
</evidence>
<evidence type="ECO:0000256" key="1">
    <source>
        <dbReference type="ARBA" id="ARBA00006484"/>
    </source>
</evidence>
<comment type="similarity">
    <text evidence="1 3">Belongs to the short-chain dehydrogenases/reductases (SDR) family.</text>
</comment>
<reference evidence="4 5" key="1">
    <citation type="submission" date="2016-11" db="EMBL/GenBank/DDBJ databases">
        <authorList>
            <person name="Jaros S."/>
            <person name="Januszkiewicz K."/>
            <person name="Wedrychowicz H."/>
        </authorList>
    </citation>
    <scope>NUCLEOTIDE SEQUENCE [LARGE SCALE GENOMIC DNA]</scope>
    <source>
        <strain evidence="4 5">DSM 14916</strain>
    </source>
</reference>
<evidence type="ECO:0000256" key="3">
    <source>
        <dbReference type="RuleBase" id="RU000363"/>
    </source>
</evidence>
<dbReference type="Pfam" id="PF00106">
    <property type="entry name" value="adh_short"/>
    <property type="match status" value="1"/>
</dbReference>
<keyword evidence="2" id="KW-0560">Oxidoreductase</keyword>
<evidence type="ECO:0000313" key="4">
    <source>
        <dbReference type="EMBL" id="SHI66169.1"/>
    </source>
</evidence>
<sequence length="307" mass="32436">MLADAARECEALGGTALAVPTDVTREEEVEALGRRAIEHFGRIDVWFNNAGVGVFGRLESIPSEAWRHVIETNLFGCMHGARVAIRQFRAQGRGTLIQNASIVGCTAKPDGSAYATSKFAIRGFSEALRQEVLDQPGIQVCTVLPSVIDTPFFQHAANYSGRQVRAAPPVYTAEEVAQTVVDLVRQPRAEVIVGGFGKIASAQKQFAPGFTAWLTGRALHTGFLSGEPSGDTPGALFEPMRDGRAVSGGWRERPESGGAPLAAMTSMAGLSIDLATLPLRMADAGLTSAARILESITPPGPPGPASK</sequence>
<proteinExistence type="inferred from homology"/>
<dbReference type="InterPro" id="IPR020904">
    <property type="entry name" value="Sc_DH/Rdtase_CS"/>
</dbReference>
<dbReference type="InterPro" id="IPR002347">
    <property type="entry name" value="SDR_fam"/>
</dbReference>
<dbReference type="PANTHER" id="PTHR44196">
    <property type="entry name" value="DEHYDROGENASE/REDUCTASE SDR FAMILY MEMBER 7B"/>
    <property type="match status" value="1"/>
</dbReference>
<dbReference type="STRING" id="198092.SAMN02745194_00764"/>
<dbReference type="SUPFAM" id="SSF51735">
    <property type="entry name" value="NAD(P)-binding Rossmann-fold domains"/>
    <property type="match status" value="1"/>
</dbReference>
<dbReference type="PROSITE" id="PS00061">
    <property type="entry name" value="ADH_SHORT"/>
    <property type="match status" value="1"/>
</dbReference>
<dbReference type="EMBL" id="FQZF01000004">
    <property type="protein sequence ID" value="SHI66169.1"/>
    <property type="molecule type" value="Genomic_DNA"/>
</dbReference>
<dbReference type="PRINTS" id="PR00080">
    <property type="entry name" value="SDRFAMILY"/>
</dbReference>
<dbReference type="InterPro" id="IPR036291">
    <property type="entry name" value="NAD(P)-bd_dom_sf"/>
</dbReference>
<gene>
    <name evidence="4" type="ORF">SAMN02745194_00764</name>
</gene>
<accession>A0A1M6CYX6</accession>
<dbReference type="PRINTS" id="PR00081">
    <property type="entry name" value="GDHRDH"/>
</dbReference>
<dbReference type="Gene3D" id="3.40.50.720">
    <property type="entry name" value="NAD(P)-binding Rossmann-like Domain"/>
    <property type="match status" value="1"/>
</dbReference>
<name>A0A1M6CYX6_9PROT</name>
<organism evidence="4 5">
    <name type="scientific">Muricoccus roseus</name>
    <dbReference type="NCBI Taxonomy" id="198092"/>
    <lineage>
        <taxon>Bacteria</taxon>
        <taxon>Pseudomonadati</taxon>
        <taxon>Pseudomonadota</taxon>
        <taxon>Alphaproteobacteria</taxon>
        <taxon>Acetobacterales</taxon>
        <taxon>Roseomonadaceae</taxon>
        <taxon>Muricoccus</taxon>
    </lineage>
</organism>
<dbReference type="AlphaFoldDB" id="A0A1M6CYX6"/>
<dbReference type="GO" id="GO:0016491">
    <property type="term" value="F:oxidoreductase activity"/>
    <property type="evidence" value="ECO:0007669"/>
    <property type="project" value="UniProtKB-KW"/>
</dbReference>
<dbReference type="Proteomes" id="UP000184387">
    <property type="component" value="Unassembled WGS sequence"/>
</dbReference>
<keyword evidence="5" id="KW-1185">Reference proteome</keyword>
<dbReference type="GO" id="GO:0016020">
    <property type="term" value="C:membrane"/>
    <property type="evidence" value="ECO:0007669"/>
    <property type="project" value="TreeGrafter"/>
</dbReference>